<keyword evidence="2" id="KW-1003">Cell membrane</keyword>
<feature type="transmembrane region" description="Helical" evidence="11">
    <location>
        <begin position="569"/>
        <end position="593"/>
    </location>
</feature>
<dbReference type="Pfam" id="PF01094">
    <property type="entry name" value="ANF_receptor"/>
    <property type="match status" value="1"/>
</dbReference>
<feature type="transmembrane region" description="Helical" evidence="11">
    <location>
        <begin position="691"/>
        <end position="711"/>
    </location>
</feature>
<name>H2SZ28_TAKRU</name>
<keyword evidence="5 11" id="KW-1133">Transmembrane helix</keyword>
<dbReference type="OMA" id="RTMIFCT"/>
<protein>
    <submittedName>
        <fullName evidence="13">Olfactory receptor C family, u1</fullName>
    </submittedName>
</protein>
<feature type="transmembrane region" description="Helical" evidence="11">
    <location>
        <begin position="499"/>
        <end position="524"/>
    </location>
</feature>
<dbReference type="InterPro" id="IPR017978">
    <property type="entry name" value="GPCR_3_C"/>
</dbReference>
<dbReference type="PROSITE" id="PS00981">
    <property type="entry name" value="G_PROTEIN_RECEP_F3_3"/>
    <property type="match status" value="1"/>
</dbReference>
<reference evidence="13" key="2">
    <citation type="submission" date="2025-08" db="UniProtKB">
        <authorList>
            <consortium name="Ensembl"/>
        </authorList>
    </citation>
    <scope>IDENTIFICATION</scope>
</reference>
<feature type="transmembrane region" description="Helical" evidence="11">
    <location>
        <begin position="614"/>
        <end position="637"/>
    </location>
</feature>
<feature type="transmembrane region" description="Helical" evidence="11">
    <location>
        <begin position="723"/>
        <end position="747"/>
    </location>
</feature>
<dbReference type="GO" id="GO:0005886">
    <property type="term" value="C:plasma membrane"/>
    <property type="evidence" value="ECO:0007669"/>
    <property type="project" value="UniProtKB-SubCell"/>
</dbReference>
<evidence type="ECO:0000256" key="5">
    <source>
        <dbReference type="ARBA" id="ARBA00022989"/>
    </source>
</evidence>
<dbReference type="GeneTree" id="ENSGT00940000166814"/>
<feature type="transmembrane region" description="Helical" evidence="11">
    <location>
        <begin position="536"/>
        <end position="557"/>
    </location>
</feature>
<dbReference type="InterPro" id="IPR000068">
    <property type="entry name" value="GPCR_3_Ca_sens_rcpt-rel"/>
</dbReference>
<sequence length="763" mass="85006">MDRSFLSCWGFTLLLWAISSIFFPVFSGLQHIAKEKNDTHGLEAGDGNDASPSLPRCVKTVDTQRPALHSRGDVMIGGIFPLHYSASVSQQKYINKPELITCSGFDHRAFRWMMTMVFAVNEINNNSSLLPGVKLGYRILDGCDHVPTSLQALLYLNSTVSEESMTWKQVEEMIPACLADSPVSYFATCTCLSDKSTYPSFLRTVPSDLFQVRGLVQMVTFMSWLWVGTIGTTDDYSHYGIQAFSHQLRQQGGCVEFQLTIPKSPTAAELKEMADRLQSSTARVVVVFATEGQLLEFFLELIYRNMTGIQWVASEAWVTASLLTTPRFHALLEGTLGFSFPGAEIPGLKEFLLNICPSPKPGMEFVNMFWEDLFGCKLNSDTKSADESPVCTGSEDLRYTQSSYTDVSQVRISYNVYKAVYAIAHALHSLLNCESPGSNVGTCKKREPFTSKQVPNYGQISNQTGSTECQRCPEYYWPDKDKVKCLPGIEEFLSFSETMGIILVILTLVGVLLTFSLTIIFLHFRSTPIVKANNSEISFLLLLSLKLCFLCSLLFIGQPSLWKCRLRQAAFGISFVLCLSCLLVKTIVVLFAFRTNLRAGCCALKLFGPSRQRTLILCTTAPQVCLCAGWLLAAPSFPVRNPAYQIVLECKEPWPPGFYLVLGYIGLLAFLCLLLAFVGRKLPNTFNEAKLITFSLLIFWAVWISFIPAYVSSPGKFTVAVEVFAILASSFGLLLCIFLPKCFIILLRPERNVKKGMTGKCLR</sequence>
<dbReference type="PANTHER" id="PTHR24061">
    <property type="entry name" value="CALCIUM-SENSING RECEPTOR-RELATED"/>
    <property type="match status" value="1"/>
</dbReference>
<accession>H2SZ28</accession>
<evidence type="ECO:0000313" key="14">
    <source>
        <dbReference type="Proteomes" id="UP000005226"/>
    </source>
</evidence>
<evidence type="ECO:0000256" key="7">
    <source>
        <dbReference type="ARBA" id="ARBA00023136"/>
    </source>
</evidence>
<dbReference type="PANTHER" id="PTHR24061:SF579">
    <property type="entry name" value="OLFACTORY RECEPTOR C FAMILY, U1"/>
    <property type="match status" value="1"/>
</dbReference>
<dbReference type="AlphaFoldDB" id="H2SZ28"/>
<dbReference type="InterPro" id="IPR000337">
    <property type="entry name" value="GPCR_3"/>
</dbReference>
<dbReference type="SUPFAM" id="SSF53822">
    <property type="entry name" value="Periplasmic binding protein-like I"/>
    <property type="match status" value="1"/>
</dbReference>
<dbReference type="Proteomes" id="UP000005226">
    <property type="component" value="Chromosome 11"/>
</dbReference>
<dbReference type="Gene3D" id="3.40.50.2300">
    <property type="match status" value="2"/>
</dbReference>
<reference evidence="13" key="3">
    <citation type="submission" date="2025-09" db="UniProtKB">
        <authorList>
            <consortium name="Ensembl"/>
        </authorList>
    </citation>
    <scope>IDENTIFICATION</scope>
</reference>
<keyword evidence="7 11" id="KW-0472">Membrane</keyword>
<dbReference type="PROSITE" id="PS50259">
    <property type="entry name" value="G_PROTEIN_RECEP_F3_4"/>
    <property type="match status" value="1"/>
</dbReference>
<dbReference type="FunFam" id="3.40.50.2300:FF:000016">
    <property type="entry name" value="Taste 1 receptor member 2"/>
    <property type="match status" value="1"/>
</dbReference>
<comment type="subcellular location">
    <subcellularLocation>
        <location evidence="1">Cell membrane</location>
        <topology evidence="1">Multi-pass membrane protein</topology>
    </subcellularLocation>
</comment>
<keyword evidence="14" id="KW-1185">Reference proteome</keyword>
<keyword evidence="6" id="KW-0297">G-protein coupled receptor</keyword>
<keyword evidence="4" id="KW-0732">Signal</keyword>
<evidence type="ECO:0000256" key="4">
    <source>
        <dbReference type="ARBA" id="ARBA00022729"/>
    </source>
</evidence>
<evidence type="ECO:0000256" key="10">
    <source>
        <dbReference type="ARBA" id="ARBA00023224"/>
    </source>
</evidence>
<reference evidence="13 14" key="1">
    <citation type="journal article" date="2011" name="Genome Biol. Evol.">
        <title>Integration of the genetic map and genome assembly of fugu facilitates insights into distinct features of genome evolution in teleosts and mammals.</title>
        <authorList>
            <person name="Kai W."/>
            <person name="Kikuchi K."/>
            <person name="Tohari S."/>
            <person name="Chew A.K."/>
            <person name="Tay A."/>
            <person name="Fujiwara A."/>
            <person name="Hosoya S."/>
            <person name="Suetake H."/>
            <person name="Naruse K."/>
            <person name="Brenner S."/>
            <person name="Suzuki Y."/>
            <person name="Venkatesh B."/>
        </authorList>
    </citation>
    <scope>NUCLEOTIDE SEQUENCE [LARGE SCALE GENOMIC DNA]</scope>
</reference>
<evidence type="ECO:0000256" key="9">
    <source>
        <dbReference type="ARBA" id="ARBA00023180"/>
    </source>
</evidence>
<dbReference type="GO" id="GO:0004930">
    <property type="term" value="F:G protein-coupled receptor activity"/>
    <property type="evidence" value="ECO:0007669"/>
    <property type="project" value="UniProtKB-KW"/>
</dbReference>
<evidence type="ECO:0000256" key="8">
    <source>
        <dbReference type="ARBA" id="ARBA00023170"/>
    </source>
</evidence>
<evidence type="ECO:0000256" key="6">
    <source>
        <dbReference type="ARBA" id="ARBA00023040"/>
    </source>
</evidence>
<dbReference type="InterPro" id="IPR001828">
    <property type="entry name" value="ANF_lig-bd_rcpt"/>
</dbReference>
<dbReference type="PRINTS" id="PR00248">
    <property type="entry name" value="GPCRMGR"/>
</dbReference>
<evidence type="ECO:0000256" key="2">
    <source>
        <dbReference type="ARBA" id="ARBA00022475"/>
    </source>
</evidence>
<evidence type="ECO:0000313" key="13">
    <source>
        <dbReference type="Ensembl" id="ENSTRUP00000017666.2"/>
    </source>
</evidence>
<dbReference type="Ensembl" id="ENSTRUT00000017740.3">
    <property type="protein sequence ID" value="ENSTRUP00000017666.2"/>
    <property type="gene ID" value="ENSTRUG00000007182.3"/>
</dbReference>
<dbReference type="Pfam" id="PF00003">
    <property type="entry name" value="7tm_3"/>
    <property type="match status" value="1"/>
</dbReference>
<dbReference type="InParanoid" id="H2SZ28"/>
<keyword evidence="9" id="KW-0325">Glycoprotein</keyword>
<evidence type="ECO:0000256" key="1">
    <source>
        <dbReference type="ARBA" id="ARBA00004651"/>
    </source>
</evidence>
<organism evidence="13 14">
    <name type="scientific">Takifugu rubripes</name>
    <name type="common">Japanese pufferfish</name>
    <name type="synonym">Fugu rubripes</name>
    <dbReference type="NCBI Taxonomy" id="31033"/>
    <lineage>
        <taxon>Eukaryota</taxon>
        <taxon>Metazoa</taxon>
        <taxon>Chordata</taxon>
        <taxon>Craniata</taxon>
        <taxon>Vertebrata</taxon>
        <taxon>Euteleostomi</taxon>
        <taxon>Actinopterygii</taxon>
        <taxon>Neopterygii</taxon>
        <taxon>Teleostei</taxon>
        <taxon>Neoteleostei</taxon>
        <taxon>Acanthomorphata</taxon>
        <taxon>Eupercaria</taxon>
        <taxon>Tetraodontiformes</taxon>
        <taxon>Tetradontoidea</taxon>
        <taxon>Tetraodontidae</taxon>
        <taxon>Takifugu</taxon>
    </lineage>
</organism>
<keyword evidence="3 11" id="KW-0812">Transmembrane</keyword>
<evidence type="ECO:0000256" key="11">
    <source>
        <dbReference type="SAM" id="Phobius"/>
    </source>
</evidence>
<evidence type="ECO:0000259" key="12">
    <source>
        <dbReference type="PROSITE" id="PS50259"/>
    </source>
</evidence>
<feature type="domain" description="G-protein coupled receptors family 3 profile" evidence="12">
    <location>
        <begin position="499"/>
        <end position="761"/>
    </location>
</feature>
<dbReference type="InterPro" id="IPR017979">
    <property type="entry name" value="GPCR_3_CS"/>
</dbReference>
<proteinExistence type="predicted"/>
<keyword evidence="8" id="KW-0675">Receptor</keyword>
<dbReference type="InterPro" id="IPR028082">
    <property type="entry name" value="Peripla_BP_I"/>
</dbReference>
<keyword evidence="10" id="KW-0807">Transducer</keyword>
<feature type="transmembrane region" description="Helical" evidence="11">
    <location>
        <begin position="657"/>
        <end position="679"/>
    </location>
</feature>
<evidence type="ECO:0000256" key="3">
    <source>
        <dbReference type="ARBA" id="ARBA00022692"/>
    </source>
</evidence>